<proteinExistence type="predicted"/>
<name>A0ABD3QWD2_9STRA</name>
<evidence type="ECO:0000313" key="3">
    <source>
        <dbReference type="Proteomes" id="UP001530315"/>
    </source>
</evidence>
<feature type="compositionally biased region" description="Polar residues" evidence="1">
    <location>
        <begin position="200"/>
        <end position="213"/>
    </location>
</feature>
<organism evidence="2 3">
    <name type="scientific">Stephanodiscus triporus</name>
    <dbReference type="NCBI Taxonomy" id="2934178"/>
    <lineage>
        <taxon>Eukaryota</taxon>
        <taxon>Sar</taxon>
        <taxon>Stramenopiles</taxon>
        <taxon>Ochrophyta</taxon>
        <taxon>Bacillariophyta</taxon>
        <taxon>Coscinodiscophyceae</taxon>
        <taxon>Thalassiosirophycidae</taxon>
        <taxon>Stephanodiscales</taxon>
        <taxon>Stephanodiscaceae</taxon>
        <taxon>Stephanodiscus</taxon>
    </lineage>
</organism>
<feature type="region of interest" description="Disordered" evidence="1">
    <location>
        <begin position="169"/>
        <end position="217"/>
    </location>
</feature>
<sequence>MSTYHLYQPGPSSKEPLNHGAQVLERTFTIDGHGGDRRHRDGPPERVVVAHGRPGADPLRDDDDAAYDDLAKRGLTRDGFEGGHGGRTRLWEFTKSSASLVCEGGNMLVVPEAEDGNDDDGKRDGDRRPGVEEEFIRGAMMRTASGVRDDDFEITNGIAIVILDPKPPTIATKATDEDKDAEEEDDDGNDVTGRKREGYLQNNRPSPSAPQRNVNRRRKMRTIPKLFIFFTCLACHGCVFGDENEGGGRRVAHSGIRGLINAAVAEPNGGDGVGSKIAKLGEGEGNKVVRFLRTYQKKDVVYQIEGRNRVHKGKMDEIDDVVYQIEGQNRAHKKKKPGSPTQAGSYPKPPTPGCNNKKKKRSKCNKPSAQTLTITTVAFYSKNNSGRRVLRRLQSTAFEEVNRIAIVQLLQSLLPECVTLKNVNIIKADISGEQFQVEYSKTESPRSNDIIRCKSCRGPIFLTSGQLK</sequence>
<feature type="region of interest" description="Disordered" evidence="1">
    <location>
        <begin position="30"/>
        <end position="63"/>
    </location>
</feature>
<protein>
    <submittedName>
        <fullName evidence="2">Uncharacterized protein</fullName>
    </submittedName>
</protein>
<dbReference type="Proteomes" id="UP001530315">
    <property type="component" value="Unassembled WGS sequence"/>
</dbReference>
<reference evidence="2 3" key="1">
    <citation type="submission" date="2024-10" db="EMBL/GenBank/DDBJ databases">
        <title>Updated reference genomes for cyclostephanoid diatoms.</title>
        <authorList>
            <person name="Roberts W.R."/>
            <person name="Alverson A.J."/>
        </authorList>
    </citation>
    <scope>NUCLEOTIDE SEQUENCE [LARGE SCALE GENOMIC DNA]</scope>
    <source>
        <strain evidence="2 3">AJA276-08</strain>
    </source>
</reference>
<feature type="compositionally biased region" description="Basic and acidic residues" evidence="1">
    <location>
        <begin position="33"/>
        <end position="44"/>
    </location>
</feature>
<feature type="compositionally biased region" description="Basic and acidic residues" evidence="1">
    <location>
        <begin position="119"/>
        <end position="132"/>
    </location>
</feature>
<feature type="compositionally biased region" description="Acidic residues" evidence="1">
    <location>
        <begin position="177"/>
        <end position="189"/>
    </location>
</feature>
<accession>A0ABD3QWD2</accession>
<keyword evidence="3" id="KW-1185">Reference proteome</keyword>
<evidence type="ECO:0000313" key="2">
    <source>
        <dbReference type="EMBL" id="KAL3804612.1"/>
    </source>
</evidence>
<feature type="region of interest" description="Disordered" evidence="1">
    <location>
        <begin position="110"/>
        <end position="132"/>
    </location>
</feature>
<dbReference type="AlphaFoldDB" id="A0ABD3QWD2"/>
<feature type="region of interest" description="Disordered" evidence="1">
    <location>
        <begin position="327"/>
        <end position="367"/>
    </location>
</feature>
<gene>
    <name evidence="2" type="ORF">ACHAW5_000086</name>
</gene>
<evidence type="ECO:0000256" key="1">
    <source>
        <dbReference type="SAM" id="MobiDB-lite"/>
    </source>
</evidence>
<dbReference type="EMBL" id="JALLAZ020000074">
    <property type="protein sequence ID" value="KAL3804612.1"/>
    <property type="molecule type" value="Genomic_DNA"/>
</dbReference>
<comment type="caution">
    <text evidence="2">The sequence shown here is derived from an EMBL/GenBank/DDBJ whole genome shotgun (WGS) entry which is preliminary data.</text>
</comment>